<dbReference type="Proteomes" id="UP000050816">
    <property type="component" value="Unassembled WGS sequence"/>
</dbReference>
<sequence>MSEHQSALEQHLEHGLSGTPTLKAAEQHHYLGTFRERVWLTISVAQLTDDWASVFERVITASAERVVFFNGNLPDEVLRPYLRLAAQHQINFTIKTGPEFTTTAASLAIVIAAKTAINEPVVDIAQRFTPTPATPVPANQPWWQRLFHFGKEG</sequence>
<dbReference type="PIRSF" id="PIRSF034303">
    <property type="entry name" value="DUF1694"/>
    <property type="match status" value="1"/>
</dbReference>
<dbReference type="Pfam" id="PF07997">
    <property type="entry name" value="DUF1694"/>
    <property type="match status" value="1"/>
</dbReference>
<dbReference type="InterPro" id="IPR012543">
    <property type="entry name" value="DUF1694"/>
</dbReference>
<organism evidence="1 2">
    <name type="scientific">Limosilactobacillus ingluviei DSM 15946</name>
    <dbReference type="NCBI Taxonomy" id="1423760"/>
    <lineage>
        <taxon>Bacteria</taxon>
        <taxon>Bacillati</taxon>
        <taxon>Bacillota</taxon>
        <taxon>Bacilli</taxon>
        <taxon>Lactobacillales</taxon>
        <taxon>Lactobacillaceae</taxon>
        <taxon>Limosilactobacillus</taxon>
    </lineage>
</organism>
<evidence type="ECO:0000313" key="2">
    <source>
        <dbReference type="Proteomes" id="UP000050816"/>
    </source>
</evidence>
<proteinExistence type="predicted"/>
<dbReference type="EMBL" id="AZFK01000029">
    <property type="protein sequence ID" value="KRL90549.1"/>
    <property type="molecule type" value="Genomic_DNA"/>
</dbReference>
<reference evidence="1 2" key="1">
    <citation type="journal article" date="2015" name="Genome Announc.">
        <title>Expanding the biotechnology potential of lactobacilli through comparative genomics of 213 strains and associated genera.</title>
        <authorList>
            <person name="Sun Z."/>
            <person name="Harris H.M."/>
            <person name="McCann A."/>
            <person name="Guo C."/>
            <person name="Argimon S."/>
            <person name="Zhang W."/>
            <person name="Yang X."/>
            <person name="Jeffery I.B."/>
            <person name="Cooney J.C."/>
            <person name="Kagawa T.F."/>
            <person name="Liu W."/>
            <person name="Song Y."/>
            <person name="Salvetti E."/>
            <person name="Wrobel A."/>
            <person name="Rasinkangas P."/>
            <person name="Parkhill J."/>
            <person name="Rea M.C."/>
            <person name="O'Sullivan O."/>
            <person name="Ritari J."/>
            <person name="Douillard F.P."/>
            <person name="Paul Ross R."/>
            <person name="Yang R."/>
            <person name="Briner A.E."/>
            <person name="Felis G.E."/>
            <person name="de Vos W.M."/>
            <person name="Barrangou R."/>
            <person name="Klaenhammer T.R."/>
            <person name="Caufield P.W."/>
            <person name="Cui Y."/>
            <person name="Zhang H."/>
            <person name="O'Toole P.W."/>
        </authorList>
    </citation>
    <scope>NUCLEOTIDE SEQUENCE [LARGE SCALE GENOMIC DNA]</scope>
    <source>
        <strain evidence="1 2">DSM 15946</strain>
    </source>
</reference>
<protein>
    <recommendedName>
        <fullName evidence="3">DUF1694 domain-containing protein</fullName>
    </recommendedName>
</protein>
<comment type="caution">
    <text evidence="1">The sequence shown here is derived from an EMBL/GenBank/DDBJ whole genome shotgun (WGS) entry which is preliminary data.</text>
</comment>
<dbReference type="AlphaFoldDB" id="A0A0R1UI64"/>
<dbReference type="InterPro" id="IPR029064">
    <property type="entry name" value="Ribosomal_eL30-like_sf"/>
</dbReference>
<accession>A0A0R1UI64</accession>
<evidence type="ECO:0008006" key="3">
    <source>
        <dbReference type="Google" id="ProtNLM"/>
    </source>
</evidence>
<name>A0A0R1UI64_9LACO</name>
<evidence type="ECO:0000313" key="1">
    <source>
        <dbReference type="EMBL" id="KRL90549.1"/>
    </source>
</evidence>
<dbReference type="SUPFAM" id="SSF160515">
    <property type="entry name" value="YueI-like"/>
    <property type="match status" value="1"/>
</dbReference>
<dbReference type="Gene3D" id="3.30.1330.30">
    <property type="match status" value="1"/>
</dbReference>
<gene>
    <name evidence="1" type="ORF">FC43_GL001355</name>
</gene>
<dbReference type="RefSeq" id="WP_056954507.1">
    <property type="nucleotide sequence ID" value="NZ_AZFK01000029.1"/>
</dbReference>
<dbReference type="PATRIC" id="fig|1423760.3.peg.1423"/>